<protein>
    <recommendedName>
        <fullName evidence="1">DEAD/DEAH-box helicase domain-containing protein</fullName>
    </recommendedName>
</protein>
<organism evidence="2 3">
    <name type="scientific">Sinanodonta woodiana</name>
    <name type="common">Chinese pond mussel</name>
    <name type="synonym">Anodonta woodiana</name>
    <dbReference type="NCBI Taxonomy" id="1069815"/>
    <lineage>
        <taxon>Eukaryota</taxon>
        <taxon>Metazoa</taxon>
        <taxon>Spiralia</taxon>
        <taxon>Lophotrochozoa</taxon>
        <taxon>Mollusca</taxon>
        <taxon>Bivalvia</taxon>
        <taxon>Autobranchia</taxon>
        <taxon>Heteroconchia</taxon>
        <taxon>Palaeoheterodonta</taxon>
        <taxon>Unionida</taxon>
        <taxon>Unionoidea</taxon>
        <taxon>Unionidae</taxon>
        <taxon>Unioninae</taxon>
        <taxon>Sinanodonta</taxon>
    </lineage>
</organism>
<dbReference type="Gene3D" id="3.40.50.300">
    <property type="entry name" value="P-loop containing nucleotide triphosphate hydrolases"/>
    <property type="match status" value="1"/>
</dbReference>
<dbReference type="SUPFAM" id="SSF52540">
    <property type="entry name" value="P-loop containing nucleoside triphosphate hydrolases"/>
    <property type="match status" value="1"/>
</dbReference>
<proteinExistence type="predicted"/>
<comment type="caution">
    <text evidence="2">The sequence shown here is derived from an EMBL/GenBank/DDBJ whole genome shotgun (WGS) entry which is preliminary data.</text>
</comment>
<evidence type="ECO:0000313" key="2">
    <source>
        <dbReference type="EMBL" id="KAL3888755.1"/>
    </source>
</evidence>
<sequence>MADEEMKKAIANVLGLFNVDSLTLEQRKIIDALLEKKECIAVLPTGFGKSLPYQILVPIKRQLNINDGRKVIMCSPLVALMRAQS</sequence>
<name>A0ABD3XRE8_SINWO</name>
<dbReference type="InterPro" id="IPR011545">
    <property type="entry name" value="DEAD/DEAH_box_helicase_dom"/>
</dbReference>
<evidence type="ECO:0000259" key="1">
    <source>
        <dbReference type="Pfam" id="PF00270"/>
    </source>
</evidence>
<evidence type="ECO:0000313" key="3">
    <source>
        <dbReference type="Proteomes" id="UP001634394"/>
    </source>
</evidence>
<reference evidence="2 3" key="1">
    <citation type="submission" date="2024-11" db="EMBL/GenBank/DDBJ databases">
        <title>Chromosome-level genome assembly of the freshwater bivalve Anodonta woodiana.</title>
        <authorList>
            <person name="Chen X."/>
        </authorList>
    </citation>
    <scope>NUCLEOTIDE SEQUENCE [LARGE SCALE GENOMIC DNA]</scope>
    <source>
        <strain evidence="2">MN2024</strain>
        <tissue evidence="2">Gills</tissue>
    </source>
</reference>
<dbReference type="InterPro" id="IPR027417">
    <property type="entry name" value="P-loop_NTPase"/>
</dbReference>
<dbReference type="AlphaFoldDB" id="A0ABD3XRE8"/>
<dbReference type="EMBL" id="JBJQND010000001">
    <property type="protein sequence ID" value="KAL3888755.1"/>
    <property type="molecule type" value="Genomic_DNA"/>
</dbReference>
<keyword evidence="3" id="KW-1185">Reference proteome</keyword>
<dbReference type="Pfam" id="PF00270">
    <property type="entry name" value="DEAD"/>
    <property type="match status" value="1"/>
</dbReference>
<dbReference type="Proteomes" id="UP001634394">
    <property type="component" value="Unassembled WGS sequence"/>
</dbReference>
<feature type="domain" description="DEAD/DEAH-box helicase" evidence="1">
    <location>
        <begin position="25"/>
        <end position="84"/>
    </location>
</feature>
<gene>
    <name evidence="2" type="ORF">ACJMK2_001115</name>
</gene>
<accession>A0ABD3XRE8</accession>